<protein>
    <submittedName>
        <fullName evidence="5">AMP-binding protein</fullName>
    </submittedName>
</protein>
<evidence type="ECO:0000256" key="1">
    <source>
        <dbReference type="ARBA" id="ARBA00022741"/>
    </source>
</evidence>
<keyword evidence="3" id="KW-0175">Coiled coil</keyword>
<reference evidence="5 6" key="1">
    <citation type="submission" date="2023-02" db="EMBL/GenBank/DDBJ databases">
        <title>Genome Sequence of L. cardiaca H63T.</title>
        <authorList>
            <person name="Lopez A.E."/>
            <person name="Cianciotto N.P."/>
        </authorList>
    </citation>
    <scope>NUCLEOTIDE SEQUENCE [LARGE SCALE GENOMIC DNA]</scope>
    <source>
        <strain evidence="5 6">H63</strain>
    </source>
</reference>
<organism evidence="5 6">
    <name type="scientific">Legionella cardiaca</name>
    <dbReference type="NCBI Taxonomy" id="1071983"/>
    <lineage>
        <taxon>Bacteria</taxon>
        <taxon>Pseudomonadati</taxon>
        <taxon>Pseudomonadota</taxon>
        <taxon>Gammaproteobacteria</taxon>
        <taxon>Legionellales</taxon>
        <taxon>Legionellaceae</taxon>
        <taxon>Legionella</taxon>
    </lineage>
</organism>
<dbReference type="PANTHER" id="PTHR43272:SF33">
    <property type="entry name" value="AMP-BINDING DOMAIN-CONTAINING PROTEIN-RELATED"/>
    <property type="match status" value="1"/>
</dbReference>
<sequence>MTMQAKLLNHLLLENENNLSDKVYLRQPREGQWHELTWSMVIHQARQVARLLQDVGLKKGDHVAIFSKNCAEWFISDFGISLAGMVNVPLFANQHEDSIKFVLSHAEVKLVFIGKLDDHQRVHRYIPEELPTVSFGYHGNMNTTYHWTDVLAKEPVEKVVETSPDDLYTIIYSSGTSAQPKGAVYTHEIIANYLSLFPKDIRRIKVLDHYHLMSYLPLAHVYERSAIQLGSITIPCDVSFVESLDKFADNLREVQPTFFTAVPRIWGVFQQKIEQKLPPGKLNFLLKIPFVSSLIKKKIKHHLGLNRCTNCFSGASHLPLSIIEFFDKLDLKIQEGYGQTENLAYATFTMLGQRRPGYVGTPRLQVELKLGDENELMIKSPCLMKEYYKNKEATDATLTKDGWLHTGDIAQLDENYNVKIIGRLSENFKNQKGEFIIPAPIEERFAANSAIEQLCIVGRELPNNVLIVTLSDLGRSQNKENVKQELQESLRKVNSELANYEKISHVIILKDAWTPENGLLTPTLKVKRRIVEANYHDLIKGAVSQRNTIVWA</sequence>
<dbReference type="Pfam" id="PF23562">
    <property type="entry name" value="AMP-binding_C_3"/>
    <property type="match status" value="1"/>
</dbReference>
<evidence type="ECO:0000313" key="6">
    <source>
        <dbReference type="Proteomes" id="UP001222087"/>
    </source>
</evidence>
<keyword evidence="1" id="KW-0547">Nucleotide-binding</keyword>
<dbReference type="EMBL" id="CP119078">
    <property type="protein sequence ID" value="WED43874.1"/>
    <property type="molecule type" value="Genomic_DNA"/>
</dbReference>
<dbReference type="Proteomes" id="UP001222087">
    <property type="component" value="Chromosome"/>
</dbReference>
<dbReference type="Gene3D" id="3.40.50.12780">
    <property type="entry name" value="N-terminal domain of ligase-like"/>
    <property type="match status" value="1"/>
</dbReference>
<accession>A0ABY8ATV6</accession>
<evidence type="ECO:0000259" key="4">
    <source>
        <dbReference type="Pfam" id="PF00501"/>
    </source>
</evidence>
<dbReference type="PANTHER" id="PTHR43272">
    <property type="entry name" value="LONG-CHAIN-FATTY-ACID--COA LIGASE"/>
    <property type="match status" value="1"/>
</dbReference>
<keyword evidence="2" id="KW-0067">ATP-binding</keyword>
<keyword evidence="6" id="KW-1185">Reference proteome</keyword>
<dbReference type="InterPro" id="IPR000873">
    <property type="entry name" value="AMP-dep_synth/lig_dom"/>
</dbReference>
<feature type="coiled-coil region" evidence="3">
    <location>
        <begin position="476"/>
        <end position="503"/>
    </location>
</feature>
<proteinExistence type="predicted"/>
<gene>
    <name evidence="5" type="ORF">PXX05_03575</name>
</gene>
<dbReference type="Pfam" id="PF00501">
    <property type="entry name" value="AMP-binding"/>
    <property type="match status" value="1"/>
</dbReference>
<feature type="domain" description="AMP-dependent synthetase/ligase" evidence="4">
    <location>
        <begin position="20"/>
        <end position="388"/>
    </location>
</feature>
<dbReference type="SUPFAM" id="SSF56801">
    <property type="entry name" value="Acetyl-CoA synthetase-like"/>
    <property type="match status" value="1"/>
</dbReference>
<evidence type="ECO:0000256" key="2">
    <source>
        <dbReference type="ARBA" id="ARBA00022840"/>
    </source>
</evidence>
<dbReference type="InterPro" id="IPR042099">
    <property type="entry name" value="ANL_N_sf"/>
</dbReference>
<dbReference type="RefSeq" id="WP_275089687.1">
    <property type="nucleotide sequence ID" value="NZ_CP119078.1"/>
</dbReference>
<name>A0ABY8ATV6_9GAMM</name>
<evidence type="ECO:0000256" key="3">
    <source>
        <dbReference type="SAM" id="Coils"/>
    </source>
</evidence>
<evidence type="ECO:0000313" key="5">
    <source>
        <dbReference type="EMBL" id="WED43874.1"/>
    </source>
</evidence>